<accession>A0A5N5HKU0</accession>
<reference evidence="1 2" key="3">
    <citation type="submission" date="2019-11" db="EMBL/GenBank/DDBJ databases">
        <title>A de novo genome assembly of a pear dwarfing rootstock.</title>
        <authorList>
            <person name="Wang F."/>
            <person name="Wang J."/>
            <person name="Li S."/>
            <person name="Zhang Y."/>
            <person name="Fang M."/>
            <person name="Ma L."/>
            <person name="Zhao Y."/>
            <person name="Jiang S."/>
        </authorList>
    </citation>
    <scope>NUCLEOTIDE SEQUENCE [LARGE SCALE GENOMIC DNA]</scope>
    <source>
        <strain evidence="1">S2</strain>
        <tissue evidence="1">Leaf</tissue>
    </source>
</reference>
<keyword evidence="1" id="KW-0808">Transferase</keyword>
<protein>
    <submittedName>
        <fullName evidence="1">L-type lectin-domain containing receptor kinase S.5</fullName>
    </submittedName>
</protein>
<gene>
    <name evidence="1" type="ORF">D8674_020380</name>
</gene>
<dbReference type="GO" id="GO:0030246">
    <property type="term" value="F:carbohydrate binding"/>
    <property type="evidence" value="ECO:0007669"/>
    <property type="project" value="UniProtKB-KW"/>
</dbReference>
<keyword evidence="2" id="KW-1185">Reference proteome</keyword>
<evidence type="ECO:0000313" key="2">
    <source>
        <dbReference type="Proteomes" id="UP000327157"/>
    </source>
</evidence>
<dbReference type="EMBL" id="SMOL01000157">
    <property type="protein sequence ID" value="KAB2626762.1"/>
    <property type="molecule type" value="Genomic_DNA"/>
</dbReference>
<dbReference type="AlphaFoldDB" id="A0A5N5HKU0"/>
<sequence length="68" mass="7514">MAWHRPRFVLPRLGCLPKMRKLLEFNFLAAIDGAVKDEAAKIGAAEDKMSNKRTVECKMAAAPLPFAA</sequence>
<dbReference type="GO" id="GO:0016301">
    <property type="term" value="F:kinase activity"/>
    <property type="evidence" value="ECO:0007669"/>
    <property type="project" value="UniProtKB-KW"/>
</dbReference>
<comment type="caution">
    <text evidence="1">The sequence shown here is derived from an EMBL/GenBank/DDBJ whole genome shotgun (WGS) entry which is preliminary data.</text>
</comment>
<name>A0A5N5HKU0_9ROSA</name>
<evidence type="ECO:0000313" key="1">
    <source>
        <dbReference type="EMBL" id="KAB2626762.1"/>
    </source>
</evidence>
<proteinExistence type="predicted"/>
<reference evidence="1 2" key="1">
    <citation type="submission" date="2019-09" db="EMBL/GenBank/DDBJ databases">
        <authorList>
            <person name="Ou C."/>
        </authorList>
    </citation>
    <scope>NUCLEOTIDE SEQUENCE [LARGE SCALE GENOMIC DNA]</scope>
    <source>
        <strain evidence="1">S2</strain>
        <tissue evidence="1">Leaf</tissue>
    </source>
</reference>
<organism evidence="1 2">
    <name type="scientific">Pyrus ussuriensis x Pyrus communis</name>
    <dbReference type="NCBI Taxonomy" id="2448454"/>
    <lineage>
        <taxon>Eukaryota</taxon>
        <taxon>Viridiplantae</taxon>
        <taxon>Streptophyta</taxon>
        <taxon>Embryophyta</taxon>
        <taxon>Tracheophyta</taxon>
        <taxon>Spermatophyta</taxon>
        <taxon>Magnoliopsida</taxon>
        <taxon>eudicotyledons</taxon>
        <taxon>Gunneridae</taxon>
        <taxon>Pentapetalae</taxon>
        <taxon>rosids</taxon>
        <taxon>fabids</taxon>
        <taxon>Rosales</taxon>
        <taxon>Rosaceae</taxon>
        <taxon>Amygdaloideae</taxon>
        <taxon>Maleae</taxon>
        <taxon>Pyrus</taxon>
    </lineage>
</organism>
<keyword evidence="1" id="KW-0430">Lectin</keyword>
<keyword evidence="1" id="KW-0418">Kinase</keyword>
<dbReference type="Proteomes" id="UP000327157">
    <property type="component" value="Chromosome 2"/>
</dbReference>
<keyword evidence="1" id="KW-0675">Receptor</keyword>
<reference evidence="2" key="2">
    <citation type="submission" date="2019-10" db="EMBL/GenBank/DDBJ databases">
        <title>A de novo genome assembly of a pear dwarfing rootstock.</title>
        <authorList>
            <person name="Wang F."/>
            <person name="Wang J."/>
            <person name="Li S."/>
            <person name="Zhang Y."/>
            <person name="Fang M."/>
            <person name="Ma L."/>
            <person name="Zhao Y."/>
            <person name="Jiang S."/>
        </authorList>
    </citation>
    <scope>NUCLEOTIDE SEQUENCE [LARGE SCALE GENOMIC DNA]</scope>
</reference>